<feature type="region of interest" description="Disordered" evidence="1">
    <location>
        <begin position="29"/>
        <end position="48"/>
    </location>
</feature>
<evidence type="ECO:0000256" key="1">
    <source>
        <dbReference type="SAM" id="MobiDB-lite"/>
    </source>
</evidence>
<accession>A0A9P3GMA5</accession>
<organism evidence="2 3">
    <name type="scientific">Phanerochaete sordida</name>
    <dbReference type="NCBI Taxonomy" id="48140"/>
    <lineage>
        <taxon>Eukaryota</taxon>
        <taxon>Fungi</taxon>
        <taxon>Dikarya</taxon>
        <taxon>Basidiomycota</taxon>
        <taxon>Agaricomycotina</taxon>
        <taxon>Agaricomycetes</taxon>
        <taxon>Polyporales</taxon>
        <taxon>Phanerochaetaceae</taxon>
        <taxon>Phanerochaete</taxon>
    </lineage>
</organism>
<keyword evidence="3" id="KW-1185">Reference proteome</keyword>
<reference evidence="2 3" key="1">
    <citation type="submission" date="2021-08" db="EMBL/GenBank/DDBJ databases">
        <title>Draft Genome Sequence of Phanerochaete sordida strain YK-624.</title>
        <authorList>
            <person name="Mori T."/>
            <person name="Dohra H."/>
            <person name="Suzuki T."/>
            <person name="Kawagishi H."/>
            <person name="Hirai H."/>
        </authorList>
    </citation>
    <scope>NUCLEOTIDE SEQUENCE [LARGE SCALE GENOMIC DNA]</scope>
    <source>
        <strain evidence="2 3">YK-624</strain>
    </source>
</reference>
<dbReference type="EMBL" id="BPQB01000080">
    <property type="protein sequence ID" value="GJE97970.1"/>
    <property type="molecule type" value="Genomic_DNA"/>
</dbReference>
<protein>
    <submittedName>
        <fullName evidence="2">Uncharacterized protein</fullName>
    </submittedName>
</protein>
<gene>
    <name evidence="2" type="ORF">PsYK624_141920</name>
</gene>
<sequence>MAAPSMLLPWGLRWACAESRLGTRVRISPRSRRGMRSRRRRSPGVTYSRLSARITTSRTVRLPLLESVMINTAP</sequence>
<feature type="compositionally biased region" description="Basic residues" evidence="1">
    <location>
        <begin position="29"/>
        <end position="42"/>
    </location>
</feature>
<comment type="caution">
    <text evidence="2">The sequence shown here is derived from an EMBL/GenBank/DDBJ whole genome shotgun (WGS) entry which is preliminary data.</text>
</comment>
<dbReference type="AlphaFoldDB" id="A0A9P3GMA5"/>
<name>A0A9P3GMA5_9APHY</name>
<evidence type="ECO:0000313" key="3">
    <source>
        <dbReference type="Proteomes" id="UP000703269"/>
    </source>
</evidence>
<proteinExistence type="predicted"/>
<dbReference type="Proteomes" id="UP000703269">
    <property type="component" value="Unassembled WGS sequence"/>
</dbReference>
<evidence type="ECO:0000313" key="2">
    <source>
        <dbReference type="EMBL" id="GJE97970.1"/>
    </source>
</evidence>